<dbReference type="EMBL" id="AP026818">
    <property type="protein sequence ID" value="BDR81248.1"/>
    <property type="molecule type" value="Genomic_DNA"/>
</dbReference>
<name>A0A4V1LET9_CLOTA</name>
<dbReference type="Gene3D" id="3.40.50.1820">
    <property type="entry name" value="alpha/beta hydrolase"/>
    <property type="match status" value="1"/>
</dbReference>
<evidence type="ECO:0000313" key="6">
    <source>
        <dbReference type="Proteomes" id="UP001321763"/>
    </source>
</evidence>
<dbReference type="AlphaFoldDB" id="A0A4V1LET9"/>
<evidence type="ECO:0000313" key="4">
    <source>
        <dbReference type="EMBL" id="RXI49386.1"/>
    </source>
</evidence>
<reference evidence="4 5" key="1">
    <citation type="submission" date="2018-06" db="EMBL/GenBank/DDBJ databases">
        <title>Genome conservation of Clostridium tetani.</title>
        <authorList>
            <person name="Bruggemann H."/>
            <person name="Popoff M.R."/>
        </authorList>
    </citation>
    <scope>NUCLEOTIDE SEQUENCE [LARGE SCALE GENOMIC DNA]</scope>
    <source>
        <strain evidence="4 5">2017.061</strain>
    </source>
</reference>
<keyword evidence="1 4" id="KW-0378">Hydrolase</keyword>
<evidence type="ECO:0000259" key="2">
    <source>
        <dbReference type="Pfam" id="PF20434"/>
    </source>
</evidence>
<dbReference type="GO" id="GO:0016787">
    <property type="term" value="F:hydrolase activity"/>
    <property type="evidence" value="ECO:0007669"/>
    <property type="project" value="UniProtKB-KW"/>
</dbReference>
<dbReference type="InterPro" id="IPR050300">
    <property type="entry name" value="GDXG_lipolytic_enzyme"/>
</dbReference>
<evidence type="ECO:0000313" key="5">
    <source>
        <dbReference type="Proteomes" id="UP000290921"/>
    </source>
</evidence>
<evidence type="ECO:0000256" key="1">
    <source>
        <dbReference type="ARBA" id="ARBA00022801"/>
    </source>
</evidence>
<dbReference type="InterPro" id="IPR029058">
    <property type="entry name" value="AB_hydrolase_fold"/>
</dbReference>
<sequence>MKKFLKIIKVFLIASIVLVSSFAFINRGKIKFYISAVKKYMSFQENLSTTSVSDIKKLNGMNNIDVKDLVYKNTNNVPLTLDIYKAKKDLPKGSPVILYVHGGSWVYGDKSIPSVLSPLLDTFRDEGFTIVSVDYELMKPGVSFDKLTSDVKDAVRWIYKNKDIYNFNTDEIGLLGISSGAHLSLLSAYTSDNEFKGDPNLANYPSKVKYVIDLLGPTDLNSLDFSKASWDLNNILNSIPNIKEVASKYSPINYVHSNAPKTLMVYSREDSLVPYKNCTELYNKCKDNGVFVNLITLENSGHDFSKLNKEDVLSLSKGVLKFIVQNSPL</sequence>
<dbReference type="PANTHER" id="PTHR48081:SF13">
    <property type="entry name" value="ALPHA_BETA HYDROLASE"/>
    <property type="match status" value="1"/>
</dbReference>
<protein>
    <submittedName>
        <fullName evidence="4">Alpha/beta hydrolase</fullName>
    </submittedName>
</protein>
<dbReference type="Proteomes" id="UP000290921">
    <property type="component" value="Unassembled WGS sequence"/>
</dbReference>
<reference evidence="3 6" key="2">
    <citation type="submission" date="2022-09" db="EMBL/GenBank/DDBJ databases">
        <title>complete genome sequences of Clostridium tetani str. KHSU-234311-028 isolated from soil.</title>
        <authorList>
            <person name="Sekizuka T."/>
            <person name="Shitada C."/>
            <person name="Takahashi M."/>
            <person name="Kuroda M."/>
        </authorList>
    </citation>
    <scope>NUCLEOTIDE SEQUENCE [LARGE SCALE GENOMIC DNA]</scope>
    <source>
        <strain evidence="3 6">KHSU-234311-028</strain>
    </source>
</reference>
<dbReference type="InterPro" id="IPR049492">
    <property type="entry name" value="BD-FAE-like_dom"/>
</dbReference>
<dbReference type="Pfam" id="PF20434">
    <property type="entry name" value="BD-FAE"/>
    <property type="match status" value="1"/>
</dbReference>
<dbReference type="Proteomes" id="UP001321763">
    <property type="component" value="Chromosome"/>
</dbReference>
<proteinExistence type="predicted"/>
<organism evidence="4 5">
    <name type="scientific">Clostridium tetani</name>
    <dbReference type="NCBI Taxonomy" id="1513"/>
    <lineage>
        <taxon>Bacteria</taxon>
        <taxon>Bacillati</taxon>
        <taxon>Bacillota</taxon>
        <taxon>Clostridia</taxon>
        <taxon>Eubacteriales</taxon>
        <taxon>Clostridiaceae</taxon>
        <taxon>Clostridium</taxon>
    </lineage>
</organism>
<gene>
    <name evidence="4" type="ORF">DP130_04855</name>
    <name evidence="3" type="ORF">K234311028_14940</name>
</gene>
<dbReference type="RefSeq" id="WP_129030090.1">
    <property type="nucleotide sequence ID" value="NZ_AP026806.1"/>
</dbReference>
<dbReference type="PANTHER" id="PTHR48081">
    <property type="entry name" value="AB HYDROLASE SUPERFAMILY PROTEIN C4A8.06C"/>
    <property type="match status" value="1"/>
</dbReference>
<dbReference type="SUPFAM" id="SSF53474">
    <property type="entry name" value="alpha/beta-Hydrolases"/>
    <property type="match status" value="1"/>
</dbReference>
<feature type="domain" description="BD-FAE-like" evidence="2">
    <location>
        <begin position="81"/>
        <end position="284"/>
    </location>
</feature>
<dbReference type="EMBL" id="QMAP01000004">
    <property type="protein sequence ID" value="RXI49386.1"/>
    <property type="molecule type" value="Genomic_DNA"/>
</dbReference>
<evidence type="ECO:0000313" key="3">
    <source>
        <dbReference type="EMBL" id="BDR81248.1"/>
    </source>
</evidence>
<accession>A0A4V1LET9</accession>